<keyword evidence="3 5" id="KW-0808">Transferase</keyword>
<evidence type="ECO:0000256" key="1">
    <source>
        <dbReference type="ARBA" id="ARBA00022553"/>
    </source>
</evidence>
<dbReference type="PROSITE" id="PS51585">
    <property type="entry name" value="SAM_MT_TPMT"/>
    <property type="match status" value="1"/>
</dbReference>
<keyword evidence="4" id="KW-0949">S-adenosyl-L-methionine</keyword>
<proteinExistence type="predicted"/>
<keyword evidence="2 5" id="KW-0489">Methyltransferase</keyword>
<protein>
    <submittedName>
        <fullName evidence="5">SAM-dependent methyltransferase</fullName>
    </submittedName>
</protein>
<dbReference type="AlphaFoldDB" id="A0A0V7ZPY1"/>
<evidence type="ECO:0000256" key="4">
    <source>
        <dbReference type="ARBA" id="ARBA00022691"/>
    </source>
</evidence>
<dbReference type="GO" id="GO:0008757">
    <property type="term" value="F:S-adenosylmethionine-dependent methyltransferase activity"/>
    <property type="evidence" value="ECO:0007669"/>
    <property type="project" value="InterPro"/>
</dbReference>
<evidence type="ECO:0000256" key="3">
    <source>
        <dbReference type="ARBA" id="ARBA00022679"/>
    </source>
</evidence>
<accession>A0A0V7ZPY1</accession>
<dbReference type="Proteomes" id="UP000053372">
    <property type="component" value="Unassembled WGS sequence"/>
</dbReference>
<keyword evidence="6" id="KW-1185">Reference proteome</keyword>
<dbReference type="InterPro" id="IPR008854">
    <property type="entry name" value="TPMT"/>
</dbReference>
<keyword evidence="1" id="KW-0597">Phosphoprotein</keyword>
<comment type="caution">
    <text evidence="5">The sequence shown here is derived from an EMBL/GenBank/DDBJ whole genome shotgun (WGS) entry which is preliminary data.</text>
</comment>
<reference evidence="5 6" key="1">
    <citation type="journal article" date="2015" name="Genome Announc.">
        <title>Draft Genome of the Euendolithic (true boring) Cyanobacterium Mastigocoleus testarum strain BC008.</title>
        <authorList>
            <person name="Guida B.S."/>
            <person name="Garcia-Pichel F."/>
        </authorList>
    </citation>
    <scope>NUCLEOTIDE SEQUENCE [LARGE SCALE GENOMIC DNA]</scope>
    <source>
        <strain evidence="5 6">BC008</strain>
    </source>
</reference>
<sequence>MTLTDNPDYWENRYQENNTPWDLGQAAPAFISLLHSENPPEPGRAAVLGCGRGYDVLIFAERGFDVIGFDFSASAIEDAQIIADTAGTSARFMQRDIFDLSAEFENYFDYVIEHTCFCAINPQKRFDYVNVVNSILKPEGEMIAVFFTHNRPGGPPYGIAPAQIKQYMHRSFETISLRPVINSVPKRIDEEYLGRFRPIQSSETFGEN</sequence>
<dbReference type="Pfam" id="PF05724">
    <property type="entry name" value="TPMT"/>
    <property type="match status" value="1"/>
</dbReference>
<dbReference type="PANTHER" id="PTHR32183">
    <property type="match status" value="1"/>
</dbReference>
<name>A0A0V7ZPY1_9CYAN</name>
<evidence type="ECO:0000313" key="6">
    <source>
        <dbReference type="Proteomes" id="UP000053372"/>
    </source>
</evidence>
<organism evidence="5 6">
    <name type="scientific">Mastigocoleus testarum BC008</name>
    <dbReference type="NCBI Taxonomy" id="371196"/>
    <lineage>
        <taxon>Bacteria</taxon>
        <taxon>Bacillati</taxon>
        <taxon>Cyanobacteriota</taxon>
        <taxon>Cyanophyceae</taxon>
        <taxon>Nostocales</taxon>
        <taxon>Hapalosiphonaceae</taxon>
        <taxon>Mastigocoleus</taxon>
    </lineage>
</organism>
<dbReference type="Gene3D" id="3.40.50.150">
    <property type="entry name" value="Vaccinia Virus protein VP39"/>
    <property type="match status" value="1"/>
</dbReference>
<dbReference type="PANTHER" id="PTHR32183:SF6">
    <property type="entry name" value="CYSTEINE SULFINATE DESULFINASE_CYSTEINE DESULFURASE AND RELATED ENZYMES"/>
    <property type="match status" value="1"/>
</dbReference>
<dbReference type="InterPro" id="IPR029063">
    <property type="entry name" value="SAM-dependent_MTases_sf"/>
</dbReference>
<dbReference type="SUPFAM" id="SSF53335">
    <property type="entry name" value="S-adenosyl-L-methionine-dependent methyltransferases"/>
    <property type="match status" value="1"/>
</dbReference>
<evidence type="ECO:0000313" key="5">
    <source>
        <dbReference type="EMBL" id="KST66772.1"/>
    </source>
</evidence>
<evidence type="ECO:0000256" key="2">
    <source>
        <dbReference type="ARBA" id="ARBA00022603"/>
    </source>
</evidence>
<dbReference type="RefSeq" id="WP_027842889.1">
    <property type="nucleotide sequence ID" value="NZ_LMTZ01000094.1"/>
</dbReference>
<dbReference type="GO" id="GO:0032259">
    <property type="term" value="P:methylation"/>
    <property type="evidence" value="ECO:0007669"/>
    <property type="project" value="UniProtKB-KW"/>
</dbReference>
<dbReference type="CDD" id="cd02440">
    <property type="entry name" value="AdoMet_MTases"/>
    <property type="match status" value="1"/>
</dbReference>
<dbReference type="OrthoDB" id="9778208at2"/>
<gene>
    <name evidence="5" type="ORF">BC008_26665</name>
</gene>
<dbReference type="EMBL" id="LMTZ01000094">
    <property type="protein sequence ID" value="KST66772.1"/>
    <property type="molecule type" value="Genomic_DNA"/>
</dbReference>